<comment type="caution">
    <text evidence="1">The sequence shown here is derived from an EMBL/GenBank/DDBJ whole genome shotgun (WGS) entry which is preliminary data.</text>
</comment>
<dbReference type="STRING" id="1434232.MAIT1_01198"/>
<proteinExistence type="predicted"/>
<evidence type="ECO:0000313" key="2">
    <source>
        <dbReference type="Proteomes" id="UP000194003"/>
    </source>
</evidence>
<gene>
    <name evidence="1" type="ORF">MAIT1_01198</name>
</gene>
<sequence>MQLQLFARFSLFTPLRRRQTCVLFEFCAHTCAGRAAADCFAVAFLCLPMAGHITGIFASASVWLDCNSNVVQGESQTVEWLFSMKSVIDSGPEPIFLEAIQRFNVSYSVDFSNIFQFSRPTVLTLEKLTSRQRNKLGALQFASWPDLAALQYALDPLFPPLPKTTLTTAPEPPSHLGQNRHATLYYMLALYLHNRALLSVSLKEALNSTLFPSRQPMPILVGGAWEIAPGQTLTLAEQGAVHLLGRVILRPGARLIIETAMPVWIDQLQAPQAGEKPAHIIIGGHDGAPGQDAAGAMASGGCGEAGRHAPLLSTLRISRLHGQTAVICRGGHGGAGGNGASLGHADATLDTGSNGGQGGAGGNGGDVLIITDKSAAQGALRCLASRGLGGAGGAGGVGPDPARQGALTPFSPRDGVAGSPGLAGFGSRICWVDLEGATLLKTPTESFSASDCAQDYLTLWRRAAEAQRQQAAPASLRIPAAE</sequence>
<dbReference type="Proteomes" id="UP000194003">
    <property type="component" value="Unassembled WGS sequence"/>
</dbReference>
<accession>A0A1Y2K7P9</accession>
<organism evidence="1 2">
    <name type="scientific">Magnetofaba australis IT-1</name>
    <dbReference type="NCBI Taxonomy" id="1434232"/>
    <lineage>
        <taxon>Bacteria</taxon>
        <taxon>Pseudomonadati</taxon>
        <taxon>Pseudomonadota</taxon>
        <taxon>Magnetococcia</taxon>
        <taxon>Magnetococcales</taxon>
        <taxon>Magnetococcaceae</taxon>
        <taxon>Magnetofaba</taxon>
    </lineage>
</organism>
<keyword evidence="2" id="KW-1185">Reference proteome</keyword>
<evidence type="ECO:0000313" key="1">
    <source>
        <dbReference type="EMBL" id="OSM06215.1"/>
    </source>
</evidence>
<protein>
    <submittedName>
        <fullName evidence="1">Uncharacterized protein</fullName>
    </submittedName>
</protein>
<name>A0A1Y2K7P9_9PROT</name>
<dbReference type="AlphaFoldDB" id="A0A1Y2K7P9"/>
<reference evidence="1 2" key="1">
    <citation type="journal article" date="2016" name="BMC Genomics">
        <title>Combined genomic and structural analyses of a cultured magnetotactic bacterium reveals its niche adaptation to a dynamic environment.</title>
        <authorList>
            <person name="Araujo A.C."/>
            <person name="Morillo V."/>
            <person name="Cypriano J."/>
            <person name="Teixeira L.C."/>
            <person name="Leao P."/>
            <person name="Lyra S."/>
            <person name="Almeida L.G."/>
            <person name="Bazylinski D.A."/>
            <person name="Vasconcellos A.T."/>
            <person name="Abreu F."/>
            <person name="Lins U."/>
        </authorList>
    </citation>
    <scope>NUCLEOTIDE SEQUENCE [LARGE SCALE GENOMIC DNA]</scope>
    <source>
        <strain evidence="1 2">IT-1</strain>
    </source>
</reference>
<dbReference type="EMBL" id="LVJN01000016">
    <property type="protein sequence ID" value="OSM06215.1"/>
    <property type="molecule type" value="Genomic_DNA"/>
</dbReference>